<comment type="caution">
    <text evidence="6">The sequence shown here is derived from an EMBL/GenBank/DDBJ whole genome shotgun (WGS) entry which is preliminary data.</text>
</comment>
<gene>
    <name evidence="6" type="ORF">BOKJ2_LOCUS8090</name>
</gene>
<keyword evidence="4" id="KW-0732">Signal</keyword>
<dbReference type="Proteomes" id="UP000783686">
    <property type="component" value="Unassembled WGS sequence"/>
</dbReference>
<evidence type="ECO:0000256" key="1">
    <source>
        <dbReference type="ARBA" id="ARBA00009191"/>
    </source>
</evidence>
<dbReference type="EMBL" id="CAJFCW020000004">
    <property type="protein sequence ID" value="CAG9112040.1"/>
    <property type="molecule type" value="Genomic_DNA"/>
</dbReference>
<dbReference type="InterPro" id="IPR011042">
    <property type="entry name" value="6-blade_b-propeller_TolB-like"/>
</dbReference>
<proteinExistence type="inferred from homology"/>
<keyword evidence="7" id="KW-1185">Reference proteome</keyword>
<dbReference type="SUPFAM" id="SSF63829">
    <property type="entry name" value="Calcium-dependent phosphotriesterase"/>
    <property type="match status" value="1"/>
</dbReference>
<evidence type="ECO:0000313" key="6">
    <source>
        <dbReference type="EMBL" id="CAD5218880.1"/>
    </source>
</evidence>
<comment type="similarity">
    <text evidence="1">Belongs to the strictosidine synthase family.</text>
</comment>
<accession>A0A811KTV0</accession>
<dbReference type="GO" id="GO:0016787">
    <property type="term" value="F:hydrolase activity"/>
    <property type="evidence" value="ECO:0007669"/>
    <property type="project" value="TreeGrafter"/>
</dbReference>
<dbReference type="Pfam" id="PF20067">
    <property type="entry name" value="SSL_N"/>
    <property type="match status" value="1"/>
</dbReference>
<feature type="chain" id="PRO_5035595100" description="Strictosidine synthase conserved region domain-containing protein" evidence="4">
    <location>
        <begin position="17"/>
        <end position="374"/>
    </location>
</feature>
<name>A0A811KTV0_9BILA</name>
<dbReference type="Pfam" id="PF03088">
    <property type="entry name" value="Str_synth"/>
    <property type="match status" value="1"/>
</dbReference>
<dbReference type="GO" id="GO:0012505">
    <property type="term" value="C:endomembrane system"/>
    <property type="evidence" value="ECO:0007669"/>
    <property type="project" value="TreeGrafter"/>
</dbReference>
<dbReference type="InterPro" id="IPR018119">
    <property type="entry name" value="Strictosidine_synth_cons-reg"/>
</dbReference>
<protein>
    <recommendedName>
        <fullName evidence="5">Strictosidine synthase conserved region domain-containing protein</fullName>
    </recommendedName>
</protein>
<dbReference type="PANTHER" id="PTHR10426:SF88">
    <property type="entry name" value="ADIPOCYTE PLASMA MEMBRANE-ASSOCIATED PROTEIN HEMOMUCIN-RELATED"/>
    <property type="match status" value="1"/>
</dbReference>
<evidence type="ECO:0000313" key="7">
    <source>
        <dbReference type="Proteomes" id="UP000614601"/>
    </source>
</evidence>
<feature type="domain" description="Strictosidine synthase conserved region" evidence="5">
    <location>
        <begin position="165"/>
        <end position="247"/>
    </location>
</feature>
<evidence type="ECO:0000256" key="4">
    <source>
        <dbReference type="SAM" id="SignalP"/>
    </source>
</evidence>
<dbReference type="AlphaFoldDB" id="A0A811KTV0"/>
<evidence type="ECO:0000256" key="2">
    <source>
        <dbReference type="ARBA" id="ARBA00022553"/>
    </source>
</evidence>
<organism evidence="6 7">
    <name type="scientific">Bursaphelenchus okinawaensis</name>
    <dbReference type="NCBI Taxonomy" id="465554"/>
    <lineage>
        <taxon>Eukaryota</taxon>
        <taxon>Metazoa</taxon>
        <taxon>Ecdysozoa</taxon>
        <taxon>Nematoda</taxon>
        <taxon>Chromadorea</taxon>
        <taxon>Rhabditida</taxon>
        <taxon>Tylenchina</taxon>
        <taxon>Tylenchomorpha</taxon>
        <taxon>Aphelenchoidea</taxon>
        <taxon>Aphelenchoididae</taxon>
        <taxon>Bursaphelenchus</taxon>
    </lineage>
</organism>
<feature type="signal peptide" evidence="4">
    <location>
        <begin position="1"/>
        <end position="16"/>
    </location>
</feature>
<reference evidence="6" key="1">
    <citation type="submission" date="2020-09" db="EMBL/GenBank/DDBJ databases">
        <authorList>
            <person name="Kikuchi T."/>
        </authorList>
    </citation>
    <scope>NUCLEOTIDE SEQUENCE</scope>
    <source>
        <strain evidence="6">SH1</strain>
    </source>
</reference>
<keyword evidence="3" id="KW-0325">Glycoprotein</keyword>
<dbReference type="Gene3D" id="2.120.10.30">
    <property type="entry name" value="TolB, C-terminal domain"/>
    <property type="match status" value="1"/>
</dbReference>
<dbReference type="OrthoDB" id="5307922at2759"/>
<evidence type="ECO:0000259" key="5">
    <source>
        <dbReference type="Pfam" id="PF03088"/>
    </source>
</evidence>
<sequence length="374" mass="41610">MGLTFWTSFVALLATGVYVYVSKTPFEENVVKLTPQRELTGKLAQTPQNTLKNIDILVKGEVYGPECQVLHKGALYSASLDGSVVKIIDGKVAKKLEVYKNNPKCRELRCSQPLGIRHWKEEKFVFADGALGILVVDFKTEQFEQIYTAGTLVGNWGIGFADDFDFVGEDTIVFSDMHPKCGMHNFMQCFVEFSRDGRLFKLNLNTGEFEIIADNLLAPNGVVAHPDKQSVIVSSSSGSQLLRVYYAGSKKGAVEVFADGLPGMPDNLRQTSSGKTFWIAFYRSSIGGRSAIQVLSEYPAVRKFLNIFGNLLMPFDMLFGKHVVIIEMDFEGNVVSSIHDTEGRLRALTNVIDDGKYLYFGSFVKDYIGRALRP</sequence>
<keyword evidence="2" id="KW-0597">Phosphoprotein</keyword>
<dbReference type="EMBL" id="CAJFDH010000004">
    <property type="protein sequence ID" value="CAD5218880.1"/>
    <property type="molecule type" value="Genomic_DNA"/>
</dbReference>
<evidence type="ECO:0000256" key="3">
    <source>
        <dbReference type="ARBA" id="ARBA00023180"/>
    </source>
</evidence>
<dbReference type="Proteomes" id="UP000614601">
    <property type="component" value="Unassembled WGS sequence"/>
</dbReference>
<dbReference type="PANTHER" id="PTHR10426">
    <property type="entry name" value="STRICTOSIDINE SYNTHASE-RELATED"/>
    <property type="match status" value="1"/>
</dbReference>